<feature type="region of interest" description="Disordered" evidence="7">
    <location>
        <begin position="777"/>
        <end position="796"/>
    </location>
</feature>
<proteinExistence type="inferred from homology"/>
<comment type="caution">
    <text evidence="8">The sequence shown here is derived from an EMBL/GenBank/DDBJ whole genome shotgun (WGS) entry which is preliminary data.</text>
</comment>
<protein>
    <submittedName>
        <fullName evidence="8">Uncharacterized protein</fullName>
    </submittedName>
</protein>
<feature type="compositionally biased region" description="Polar residues" evidence="7">
    <location>
        <begin position="785"/>
        <end position="796"/>
    </location>
</feature>
<comment type="similarity">
    <text evidence="5">Belongs to the U2 small nuclear ribonucleoprotein A family.</text>
</comment>
<evidence type="ECO:0000256" key="1">
    <source>
        <dbReference type="ARBA" id="ARBA00004123"/>
    </source>
</evidence>
<dbReference type="GO" id="GO:0000398">
    <property type="term" value="P:mRNA splicing, via spliceosome"/>
    <property type="evidence" value="ECO:0007669"/>
    <property type="project" value="InterPro"/>
</dbReference>
<gene>
    <name evidence="8" type="ORF">TEOVI_000471300</name>
</gene>
<evidence type="ECO:0000256" key="4">
    <source>
        <dbReference type="ARBA" id="ARBA00023242"/>
    </source>
</evidence>
<evidence type="ECO:0000313" key="8">
    <source>
        <dbReference type="EMBL" id="SCU66795.1"/>
    </source>
</evidence>
<dbReference type="SUPFAM" id="SSF52058">
    <property type="entry name" value="L domain-like"/>
    <property type="match status" value="1"/>
</dbReference>
<feature type="region of interest" description="Disordered" evidence="7">
    <location>
        <begin position="392"/>
        <end position="423"/>
    </location>
</feature>
<dbReference type="GeneID" id="92378653"/>
<reference evidence="8" key="1">
    <citation type="submission" date="2016-09" db="EMBL/GenBank/DDBJ databases">
        <authorList>
            <person name="Hebert L."/>
            <person name="Moumen B."/>
        </authorList>
    </citation>
    <scope>NUCLEOTIDE SEQUENCE [LARGE SCALE GENOMIC DNA]</scope>
    <source>
        <strain evidence="8">OVI</strain>
    </source>
</reference>
<feature type="coiled-coil region" evidence="6">
    <location>
        <begin position="871"/>
        <end position="905"/>
    </location>
</feature>
<feature type="compositionally biased region" description="Polar residues" evidence="7">
    <location>
        <begin position="405"/>
        <end position="423"/>
    </location>
</feature>
<dbReference type="PANTHER" id="PTHR10552">
    <property type="entry name" value="U2 SMALL NUCLEAR RIBONUCLEOPROTEIN A"/>
    <property type="match status" value="1"/>
</dbReference>
<dbReference type="InterPro" id="IPR032675">
    <property type="entry name" value="LRR_dom_sf"/>
</dbReference>
<evidence type="ECO:0000313" key="9">
    <source>
        <dbReference type="Proteomes" id="UP000195570"/>
    </source>
</evidence>
<keyword evidence="2" id="KW-0433">Leucine-rich repeat</keyword>
<dbReference type="PANTHER" id="PTHR10552:SF6">
    <property type="entry name" value="U2 SMALL NUCLEAR RIBONUCLEOPROTEIN A"/>
    <property type="match status" value="1"/>
</dbReference>
<keyword evidence="9" id="KW-1185">Reference proteome</keyword>
<keyword evidence="6" id="KW-0175">Coiled coil</keyword>
<organism evidence="8 9">
    <name type="scientific">Trypanosoma equiperdum</name>
    <dbReference type="NCBI Taxonomy" id="5694"/>
    <lineage>
        <taxon>Eukaryota</taxon>
        <taxon>Discoba</taxon>
        <taxon>Euglenozoa</taxon>
        <taxon>Kinetoplastea</taxon>
        <taxon>Metakinetoplastina</taxon>
        <taxon>Trypanosomatida</taxon>
        <taxon>Trypanosomatidae</taxon>
        <taxon>Trypanosoma</taxon>
    </lineage>
</organism>
<keyword evidence="3" id="KW-0677">Repeat</keyword>
<evidence type="ECO:0000256" key="7">
    <source>
        <dbReference type="SAM" id="MobiDB-lite"/>
    </source>
</evidence>
<dbReference type="Gene3D" id="3.80.10.10">
    <property type="entry name" value="Ribonuclease Inhibitor"/>
    <property type="match status" value="1"/>
</dbReference>
<dbReference type="VEuPathDB" id="TriTrypDB:TEOVI_000471300"/>
<dbReference type="EMBL" id="CZPT02000618">
    <property type="protein sequence ID" value="SCU66795.1"/>
    <property type="molecule type" value="Genomic_DNA"/>
</dbReference>
<evidence type="ECO:0000256" key="2">
    <source>
        <dbReference type="ARBA" id="ARBA00022614"/>
    </source>
</evidence>
<dbReference type="AlphaFoldDB" id="A0A1G4I504"/>
<dbReference type="InterPro" id="IPR044640">
    <property type="entry name" value="RU2A"/>
</dbReference>
<keyword evidence="4" id="KW-0539">Nucleus</keyword>
<dbReference type="Proteomes" id="UP000195570">
    <property type="component" value="Unassembled WGS sequence"/>
</dbReference>
<name>A0A1G4I504_TRYEQ</name>
<sequence>MRLSRYVQLNPEVIDSTLQRLSCVSQNITEVDIDMVFLSLLLKEPLPSPVQHAITELLPQGARAAAKGCGRVGVQGAGMNAAIAVSLHTVLLSRNRITTTIGLVQFKSVVRLSLLGNRVQRIEDCEGLSLLPLLQFLSLEFNPVTQLPHYRAHMLRICSWPESLQPKNCRLRKLDTRPVTAVEVERAAQCLQREKVTMGELVQRMRFVAFLIEAKKRIDLHHELRRRGVVVQDITVNMTVENVVTRCSTQLLALVDVSAASHFVRRLMSGRCRLCDINNHDTGVGSDSLCRSDSSLLAQSPNHSQGDINALVLHHPQHAVLTTFCKDWSKDVFRRATTSLDHRICGLLLDIAHALGEELSVVDVDHLNKLWFMQVAKVDNWRLHKQRQHRVGCEDGMSEERSPALSYQSANTPSKGTKGQSSSLQEELVEIMLAPNEIFTSGGLVVGDANDEEVSLTCISPILRRAETVMSSCRKKELIKRGSEARDVSPRPLSEKSEGTVKTPTEAQTASQGERDVGLSSSAMPLPQKAPSPHPSPWKEETAVDDEDAFLINRHVKKRVLRCWNSKAKHKYNNMLCSKFVRERLTNLITTTCPTPHSICTTLELLPRTERKRVLFRVWLERARSRYLPRYFQLRSLLMRWRHRAYEMNNITYAENYYRSRTMHSVCNHWCRRLRIRENAARCRLEKSPTTIEEPFGDPVPQQAYAGAHKNCVSEPSTREKGPQQLQPDEVMTAEADGLTSSGKQSLDCAGDGSYTLQTDKTPNVVQRLSLPITTPSVNKFLPTQPHSVSDKTTQTTEMAPGCGTVTRDQCAAARLDARVAVAALTEDRLRLVDRIIALEQRANEEAVTVQHRDREICDLKKRLGLMVLREECLESTLNDYKKKCEHLQAVVQALRNERRELLLSASR</sequence>
<feature type="region of interest" description="Disordered" evidence="7">
    <location>
        <begin position="707"/>
        <end position="727"/>
    </location>
</feature>
<feature type="compositionally biased region" description="Polar residues" evidence="7">
    <location>
        <begin position="500"/>
        <end position="512"/>
    </location>
</feature>
<dbReference type="GO" id="GO:0005634">
    <property type="term" value="C:nucleus"/>
    <property type="evidence" value="ECO:0007669"/>
    <property type="project" value="UniProtKB-SubCell"/>
</dbReference>
<evidence type="ECO:0000256" key="5">
    <source>
        <dbReference type="ARBA" id="ARBA00024196"/>
    </source>
</evidence>
<dbReference type="GO" id="GO:0030620">
    <property type="term" value="F:U2 snRNA binding"/>
    <property type="evidence" value="ECO:0007669"/>
    <property type="project" value="InterPro"/>
</dbReference>
<evidence type="ECO:0000256" key="3">
    <source>
        <dbReference type="ARBA" id="ARBA00022737"/>
    </source>
</evidence>
<feature type="region of interest" description="Disordered" evidence="7">
    <location>
        <begin position="479"/>
        <end position="541"/>
    </location>
</feature>
<dbReference type="RefSeq" id="XP_067078198.1">
    <property type="nucleotide sequence ID" value="XM_067222097.1"/>
</dbReference>
<evidence type="ECO:0000256" key="6">
    <source>
        <dbReference type="SAM" id="Coils"/>
    </source>
</evidence>
<accession>A0A1G4I504</accession>
<comment type="subcellular location">
    <subcellularLocation>
        <location evidence="1">Nucleus</location>
    </subcellularLocation>
</comment>
<feature type="compositionally biased region" description="Basic and acidic residues" evidence="7">
    <location>
        <begin position="479"/>
        <end position="499"/>
    </location>
</feature>